<name>A0ACB0LHV8_TRIPR</name>
<accession>A0ACB0LHV8</accession>
<sequence>MASAFEFIKDITDRKDLWKVAVKVKDKWSATKDGKEYFEGDDIFVLVPNELKQKFENEIPIIVKNTYTMQNFQVSKNDDQFKPSHHEFKLRFNGGTLVNDVNVHEIADPVTKFKSFVDIINGNFCEDYLYDIIGMVDELGFQQPSHGNRNVQSNFFLRDLGNNLINCTLCENYAMKFFNVQNKANDGPIIVFMKYAKIKAQGKYALNISNTWSTTKLFINDDVPEIIEFKKCLAAGIENGTINAVAETPSQMRSQSSGATQFVPYTPEQKFYYNAEVMPLSKIVQLPQDAKCVTVITTIKIKPSRGGWYYLTCFKCPKQCFGVAPPYKCGDDHETETEIIRYKLDVEVAAGDVKATFVFWDRECAQILRISAADLRAEMLALGINDPLSYPVIMDDIAGKTLAVKLKWQAKWKTGSVIGIHESPEFALDIQSQFPSANVPQGKLQLPAKEANYEVMDNTSAESSQKSDNIIFPTVSLSASDEVDPDIIDMSTPPKRSGKQLQSPSEIDAGSVIASKASSTKMLKKPKKE</sequence>
<evidence type="ECO:0000313" key="2">
    <source>
        <dbReference type="Proteomes" id="UP001177021"/>
    </source>
</evidence>
<reference evidence="1" key="1">
    <citation type="submission" date="2023-10" db="EMBL/GenBank/DDBJ databases">
        <authorList>
            <person name="Rodriguez Cubillos JULIANA M."/>
            <person name="De Vega J."/>
        </authorList>
    </citation>
    <scope>NUCLEOTIDE SEQUENCE</scope>
</reference>
<proteinExistence type="predicted"/>
<organism evidence="1 2">
    <name type="scientific">Trifolium pratense</name>
    <name type="common">Red clover</name>
    <dbReference type="NCBI Taxonomy" id="57577"/>
    <lineage>
        <taxon>Eukaryota</taxon>
        <taxon>Viridiplantae</taxon>
        <taxon>Streptophyta</taxon>
        <taxon>Embryophyta</taxon>
        <taxon>Tracheophyta</taxon>
        <taxon>Spermatophyta</taxon>
        <taxon>Magnoliopsida</taxon>
        <taxon>eudicotyledons</taxon>
        <taxon>Gunneridae</taxon>
        <taxon>Pentapetalae</taxon>
        <taxon>rosids</taxon>
        <taxon>fabids</taxon>
        <taxon>Fabales</taxon>
        <taxon>Fabaceae</taxon>
        <taxon>Papilionoideae</taxon>
        <taxon>50 kb inversion clade</taxon>
        <taxon>NPAAA clade</taxon>
        <taxon>Hologalegina</taxon>
        <taxon>IRL clade</taxon>
        <taxon>Trifolieae</taxon>
        <taxon>Trifolium</taxon>
    </lineage>
</organism>
<protein>
    <submittedName>
        <fullName evidence="1">Uncharacterized protein</fullName>
    </submittedName>
</protein>
<evidence type="ECO:0000313" key="1">
    <source>
        <dbReference type="EMBL" id="CAJ2668037.1"/>
    </source>
</evidence>
<dbReference type="Proteomes" id="UP001177021">
    <property type="component" value="Unassembled WGS sequence"/>
</dbReference>
<comment type="caution">
    <text evidence="1">The sequence shown here is derived from an EMBL/GenBank/DDBJ whole genome shotgun (WGS) entry which is preliminary data.</text>
</comment>
<keyword evidence="2" id="KW-1185">Reference proteome</keyword>
<dbReference type="EMBL" id="CASHSV030000513">
    <property type="protein sequence ID" value="CAJ2668037.1"/>
    <property type="molecule type" value="Genomic_DNA"/>
</dbReference>
<gene>
    <name evidence="1" type="ORF">MILVUS5_LOCUS32508</name>
</gene>